<name>A0ACB8TMU2_9APHY</name>
<accession>A0ACB8TMU2</accession>
<feature type="non-terminal residue" evidence="1">
    <location>
        <position position="156"/>
    </location>
</feature>
<keyword evidence="2" id="KW-1185">Reference proteome</keyword>
<evidence type="ECO:0000313" key="1">
    <source>
        <dbReference type="EMBL" id="KAI0083284.1"/>
    </source>
</evidence>
<reference evidence="1" key="1">
    <citation type="journal article" date="2021" name="Environ. Microbiol.">
        <title>Gene family expansions and transcriptome signatures uncover fungal adaptations to wood decay.</title>
        <authorList>
            <person name="Hage H."/>
            <person name="Miyauchi S."/>
            <person name="Viragh M."/>
            <person name="Drula E."/>
            <person name="Min B."/>
            <person name="Chaduli D."/>
            <person name="Navarro D."/>
            <person name="Favel A."/>
            <person name="Norest M."/>
            <person name="Lesage-Meessen L."/>
            <person name="Balint B."/>
            <person name="Merenyi Z."/>
            <person name="de Eugenio L."/>
            <person name="Morin E."/>
            <person name="Martinez A.T."/>
            <person name="Baldrian P."/>
            <person name="Stursova M."/>
            <person name="Martinez M.J."/>
            <person name="Novotny C."/>
            <person name="Magnuson J.K."/>
            <person name="Spatafora J.W."/>
            <person name="Maurice S."/>
            <person name="Pangilinan J."/>
            <person name="Andreopoulos W."/>
            <person name="LaButti K."/>
            <person name="Hundley H."/>
            <person name="Na H."/>
            <person name="Kuo A."/>
            <person name="Barry K."/>
            <person name="Lipzen A."/>
            <person name="Henrissat B."/>
            <person name="Riley R."/>
            <person name="Ahrendt S."/>
            <person name="Nagy L.G."/>
            <person name="Grigoriev I.V."/>
            <person name="Martin F."/>
            <person name="Rosso M.N."/>
        </authorList>
    </citation>
    <scope>NUCLEOTIDE SEQUENCE</scope>
    <source>
        <strain evidence="1">CBS 384.51</strain>
    </source>
</reference>
<organism evidence="1 2">
    <name type="scientific">Irpex rosettiformis</name>
    <dbReference type="NCBI Taxonomy" id="378272"/>
    <lineage>
        <taxon>Eukaryota</taxon>
        <taxon>Fungi</taxon>
        <taxon>Dikarya</taxon>
        <taxon>Basidiomycota</taxon>
        <taxon>Agaricomycotina</taxon>
        <taxon>Agaricomycetes</taxon>
        <taxon>Polyporales</taxon>
        <taxon>Irpicaceae</taxon>
        <taxon>Irpex</taxon>
    </lineage>
</organism>
<dbReference type="Proteomes" id="UP001055072">
    <property type="component" value="Unassembled WGS sequence"/>
</dbReference>
<protein>
    <submittedName>
        <fullName evidence="1">Uncharacterized protein</fullName>
    </submittedName>
</protein>
<dbReference type="EMBL" id="MU274975">
    <property type="protein sequence ID" value="KAI0083284.1"/>
    <property type="molecule type" value="Genomic_DNA"/>
</dbReference>
<comment type="caution">
    <text evidence="1">The sequence shown here is derived from an EMBL/GenBank/DDBJ whole genome shotgun (WGS) entry which is preliminary data.</text>
</comment>
<evidence type="ECO:0000313" key="2">
    <source>
        <dbReference type="Proteomes" id="UP001055072"/>
    </source>
</evidence>
<proteinExistence type="predicted"/>
<sequence>MGSSLASSREGRRRRRSQEFWRIPTPPRGRRRKRGKKRPKAIVVNGVHGREGGEVEGGEEQEDNGASKGESKLELMKSTMEPPTPTTSLVVSEDILGIDSHGTVVFKGSLQGRSVAVKRLLWKFVSYGNLSLMEICLFRFARGQDITCGSVAIKWQ</sequence>
<gene>
    <name evidence="1" type="ORF">BDY19DRAFT_998679</name>
</gene>